<dbReference type="Gene3D" id="3.75.10.10">
    <property type="entry name" value="L-arginine/glycine Amidinotransferase, Chain A"/>
    <property type="match status" value="1"/>
</dbReference>
<feature type="active site" description="Nucleophile" evidence="3">
    <location>
        <position position="269"/>
    </location>
</feature>
<keyword evidence="2 4" id="KW-0378">Hydrolase</keyword>
<dbReference type="GO" id="GO:0016403">
    <property type="term" value="F:dimethylargininase activity"/>
    <property type="evidence" value="ECO:0007669"/>
    <property type="project" value="TreeGrafter"/>
</dbReference>
<comment type="similarity">
    <text evidence="1">Belongs to the DDAH family.</text>
</comment>
<dbReference type="AlphaFoldDB" id="A0A501X8G9"/>
<comment type="caution">
    <text evidence="4">The sequence shown here is derived from an EMBL/GenBank/DDBJ whole genome shotgun (WGS) entry which is preliminary data.</text>
</comment>
<dbReference type="Pfam" id="PF19420">
    <property type="entry name" value="DDAH_eukar"/>
    <property type="match status" value="1"/>
</dbReference>
<evidence type="ECO:0000256" key="1">
    <source>
        <dbReference type="ARBA" id="ARBA00008532"/>
    </source>
</evidence>
<evidence type="ECO:0000256" key="3">
    <source>
        <dbReference type="PIRSR" id="PIRSR633199-1"/>
    </source>
</evidence>
<feature type="active site" description="Proton donor" evidence="3">
    <location>
        <position position="175"/>
    </location>
</feature>
<dbReference type="Proteomes" id="UP000319776">
    <property type="component" value="Unassembled WGS sequence"/>
</dbReference>
<proteinExistence type="inferred from homology"/>
<evidence type="ECO:0000313" key="5">
    <source>
        <dbReference type="Proteomes" id="UP000319776"/>
    </source>
</evidence>
<dbReference type="GO" id="GO:0016597">
    <property type="term" value="F:amino acid binding"/>
    <property type="evidence" value="ECO:0007669"/>
    <property type="project" value="TreeGrafter"/>
</dbReference>
<dbReference type="RefSeq" id="WP_140781547.1">
    <property type="nucleotide sequence ID" value="NZ_VFSS01000013.1"/>
</dbReference>
<dbReference type="GO" id="GO:0006525">
    <property type="term" value="P:arginine metabolic process"/>
    <property type="evidence" value="ECO:0007669"/>
    <property type="project" value="TreeGrafter"/>
</dbReference>
<gene>
    <name evidence="4" type="ORF">FJO69_02795</name>
</gene>
<dbReference type="PANTHER" id="PTHR12737:SF9">
    <property type="entry name" value="DIMETHYLARGININASE"/>
    <property type="match status" value="1"/>
</dbReference>
<evidence type="ECO:0000256" key="2">
    <source>
        <dbReference type="ARBA" id="ARBA00022801"/>
    </source>
</evidence>
<dbReference type="PANTHER" id="PTHR12737">
    <property type="entry name" value="DIMETHYLARGININE DIMETHYLAMINOHYDROLASE"/>
    <property type="match status" value="1"/>
</dbReference>
<dbReference type="SUPFAM" id="SSF55909">
    <property type="entry name" value="Pentein"/>
    <property type="match status" value="1"/>
</dbReference>
<evidence type="ECO:0000313" key="4">
    <source>
        <dbReference type="EMBL" id="TPE56709.1"/>
    </source>
</evidence>
<accession>A0A501X8G9</accession>
<dbReference type="GO" id="GO:0000052">
    <property type="term" value="P:citrulline metabolic process"/>
    <property type="evidence" value="ECO:0007669"/>
    <property type="project" value="TreeGrafter"/>
</dbReference>
<keyword evidence="5" id="KW-1185">Reference proteome</keyword>
<sequence length="274" mass="30751">MSKPVYKTFLVKNPCHAMLDGITGHPELGVPEFELAAKQHEDYVDAIKSLNVNVIELAKDERYPDSCFVEDPVVIIPNELAIITNPGASSRNGEKLEMIKTIKALKEEGYFKDIKYIEEYSPEAFMDGGDVLPIDDTYYIGLSARTNAKAIEAFESYVKPLGKTVVPIPVTEFLHLKTGTTYIENNYLLVTGEFCKTPEFQKFNLIEVPKEEDYAVNVIYCNGNIIMPAGYPTVKAKLEEIMAKHPDQYLSIVEVDTSEYKKIDGGLTCLSVRF</sequence>
<reference evidence="4 5" key="1">
    <citation type="submission" date="2019-06" db="EMBL/GenBank/DDBJ databases">
        <title>Mycoplasma falconis type strain whole genome sequence.</title>
        <authorList>
            <person name="Spergser J."/>
        </authorList>
    </citation>
    <scope>NUCLEOTIDE SEQUENCE [LARGE SCALE GENOMIC DNA]</scope>
    <source>
        <strain evidence="4 5">ATCC 51372</strain>
    </source>
</reference>
<dbReference type="EMBL" id="VFSS01000013">
    <property type="protein sequence ID" value="TPE56709.1"/>
    <property type="molecule type" value="Genomic_DNA"/>
</dbReference>
<protein>
    <submittedName>
        <fullName evidence="4">N(G),N(G)-dimethylarginine dimethylaminohydrolase</fullName>
    </submittedName>
</protein>
<dbReference type="InterPro" id="IPR033199">
    <property type="entry name" value="DDAH-like"/>
</dbReference>
<dbReference type="GO" id="GO:0045429">
    <property type="term" value="P:positive regulation of nitric oxide biosynthetic process"/>
    <property type="evidence" value="ECO:0007669"/>
    <property type="project" value="TreeGrafter"/>
</dbReference>
<name>A0A501X8G9_9BACT</name>
<dbReference type="OrthoDB" id="9790596at2"/>
<organism evidence="4 5">
    <name type="scientific">[Mycoplasma] falconis</name>
    <dbReference type="NCBI Taxonomy" id="92403"/>
    <lineage>
        <taxon>Bacteria</taxon>
        <taxon>Bacillati</taxon>
        <taxon>Mycoplasmatota</taxon>
        <taxon>Mycoplasmoidales</taxon>
        <taxon>Metamycoplasmataceae</taxon>
        <taxon>Metamycoplasma</taxon>
    </lineage>
</organism>